<gene>
    <name evidence="2" type="ORF">GCK32_022647</name>
</gene>
<dbReference type="Proteomes" id="UP001331761">
    <property type="component" value="Unassembled WGS sequence"/>
</dbReference>
<evidence type="ECO:0000313" key="2">
    <source>
        <dbReference type="EMBL" id="KAK5968286.1"/>
    </source>
</evidence>
<keyword evidence="1" id="KW-0812">Transmembrane</keyword>
<keyword evidence="3" id="KW-1185">Reference proteome</keyword>
<dbReference type="AlphaFoldDB" id="A0AAN8EUB1"/>
<name>A0AAN8EUB1_TRICO</name>
<dbReference type="EMBL" id="WIXE01021550">
    <property type="protein sequence ID" value="KAK5968286.1"/>
    <property type="molecule type" value="Genomic_DNA"/>
</dbReference>
<evidence type="ECO:0000256" key="1">
    <source>
        <dbReference type="SAM" id="Phobius"/>
    </source>
</evidence>
<evidence type="ECO:0000313" key="3">
    <source>
        <dbReference type="Proteomes" id="UP001331761"/>
    </source>
</evidence>
<accession>A0AAN8EUB1</accession>
<proteinExistence type="predicted"/>
<protein>
    <submittedName>
        <fullName evidence="2">Uncharacterized protein</fullName>
    </submittedName>
</protein>
<feature type="transmembrane region" description="Helical" evidence="1">
    <location>
        <begin position="6"/>
        <end position="24"/>
    </location>
</feature>
<organism evidence="2 3">
    <name type="scientific">Trichostrongylus colubriformis</name>
    <name type="common">Black scour worm</name>
    <dbReference type="NCBI Taxonomy" id="6319"/>
    <lineage>
        <taxon>Eukaryota</taxon>
        <taxon>Metazoa</taxon>
        <taxon>Ecdysozoa</taxon>
        <taxon>Nematoda</taxon>
        <taxon>Chromadorea</taxon>
        <taxon>Rhabditida</taxon>
        <taxon>Rhabditina</taxon>
        <taxon>Rhabditomorpha</taxon>
        <taxon>Strongyloidea</taxon>
        <taxon>Trichostrongylidae</taxon>
        <taxon>Trichostrongylus</taxon>
    </lineage>
</organism>
<keyword evidence="1" id="KW-0472">Membrane</keyword>
<keyword evidence="1" id="KW-1133">Transmembrane helix</keyword>
<comment type="caution">
    <text evidence="2">The sequence shown here is derived from an EMBL/GenBank/DDBJ whole genome shotgun (WGS) entry which is preliminary data.</text>
</comment>
<sequence length="73" mass="8332">MEIIAFYYFIIPVWVVLLFFGTLLSTSRLVPFSFCHHISRLRDFAVSRIRDILHSYSAVLTSGSCCDASLSQL</sequence>
<reference evidence="2 3" key="1">
    <citation type="submission" date="2019-10" db="EMBL/GenBank/DDBJ databases">
        <title>Assembly and Annotation for the nematode Trichostrongylus colubriformis.</title>
        <authorList>
            <person name="Martin J."/>
        </authorList>
    </citation>
    <scope>NUCLEOTIDE SEQUENCE [LARGE SCALE GENOMIC DNA]</scope>
    <source>
        <strain evidence="2">G859</strain>
        <tissue evidence="2">Whole worm</tissue>
    </source>
</reference>